<evidence type="ECO:0000259" key="1">
    <source>
        <dbReference type="Pfam" id="PF00326"/>
    </source>
</evidence>
<comment type="caution">
    <text evidence="2">The sequence shown here is derived from an EMBL/GenBank/DDBJ whole genome shotgun (WGS) entry which is preliminary data.</text>
</comment>
<reference evidence="2 3" key="1">
    <citation type="submission" date="2019-04" db="EMBL/GenBank/DDBJ databases">
        <title>Aspergillus burnettii sp. nov., novel species from soil in southeast Queensland.</title>
        <authorList>
            <person name="Gilchrist C.L.M."/>
            <person name="Pitt J.I."/>
            <person name="Lange L."/>
            <person name="Lacey H.J."/>
            <person name="Vuong D."/>
            <person name="Midgley D.J."/>
            <person name="Greenfield P."/>
            <person name="Bradbury M."/>
            <person name="Lacey E."/>
            <person name="Busk P.K."/>
            <person name="Pilgaard B."/>
            <person name="Chooi Y.H."/>
            <person name="Piggott A.M."/>
        </authorList>
    </citation>
    <scope>NUCLEOTIDE SEQUENCE [LARGE SCALE GENOMIC DNA]</scope>
    <source>
        <strain evidence="2 3">FRR 5400</strain>
    </source>
</reference>
<dbReference type="Gene3D" id="3.40.50.1820">
    <property type="entry name" value="alpha/beta hydrolase"/>
    <property type="match status" value="1"/>
</dbReference>
<evidence type="ECO:0000313" key="3">
    <source>
        <dbReference type="Proteomes" id="UP000541154"/>
    </source>
</evidence>
<dbReference type="GO" id="GO:0016042">
    <property type="term" value="P:lipid catabolic process"/>
    <property type="evidence" value="ECO:0007669"/>
    <property type="project" value="InterPro"/>
</dbReference>
<gene>
    <name evidence="2" type="ORF">ETB97_007028</name>
</gene>
<sequence>MSRAPFAEPLQNRTKIANITQACNYAAMSLAYGLQPSGLFTPAIQNNADFQKWQDLVAPANGAKAREPMMIIQGLNDTAVLHQTTFASFMDTCRYGNEAHLRLYPGMDHSDVLTASSPESLAFINGRFAGRKSTGNYSIITHRPFDAAHVVTDPEAKEIASI</sequence>
<name>A0A8H5ZVV7_PETAA</name>
<dbReference type="SUPFAM" id="SSF53474">
    <property type="entry name" value="alpha/beta-Hydrolases"/>
    <property type="match status" value="1"/>
</dbReference>
<accession>A0A8H5ZVV7</accession>
<protein>
    <recommendedName>
        <fullName evidence="1">Peptidase S9 prolyl oligopeptidase catalytic domain-containing protein</fullName>
    </recommendedName>
</protein>
<feature type="domain" description="Peptidase S9 prolyl oligopeptidase catalytic" evidence="1">
    <location>
        <begin position="45"/>
        <end position="110"/>
    </location>
</feature>
<dbReference type="InterPro" id="IPR001375">
    <property type="entry name" value="Peptidase_S9_cat"/>
</dbReference>
<dbReference type="Proteomes" id="UP000541154">
    <property type="component" value="Unassembled WGS sequence"/>
</dbReference>
<keyword evidence="3" id="KW-1185">Reference proteome</keyword>
<dbReference type="InterPro" id="IPR029058">
    <property type="entry name" value="AB_hydrolase_fold"/>
</dbReference>
<proteinExistence type="predicted"/>
<dbReference type="PANTHER" id="PTHR34853">
    <property type="match status" value="1"/>
</dbReference>
<evidence type="ECO:0000313" key="2">
    <source>
        <dbReference type="EMBL" id="KAF5856672.1"/>
    </source>
</evidence>
<dbReference type="Pfam" id="PF00326">
    <property type="entry name" value="Peptidase_S9"/>
    <property type="match status" value="1"/>
</dbReference>
<dbReference type="InterPro" id="IPR005152">
    <property type="entry name" value="Lipase_secreted"/>
</dbReference>
<dbReference type="PANTHER" id="PTHR34853:SF1">
    <property type="entry name" value="LIPASE 5"/>
    <property type="match status" value="1"/>
</dbReference>
<dbReference type="AlphaFoldDB" id="A0A8H5ZVV7"/>
<dbReference type="GO" id="GO:0004806">
    <property type="term" value="F:triacylglycerol lipase activity"/>
    <property type="evidence" value="ECO:0007669"/>
    <property type="project" value="InterPro"/>
</dbReference>
<dbReference type="EMBL" id="SPNV01000302">
    <property type="protein sequence ID" value="KAF5856672.1"/>
    <property type="molecule type" value="Genomic_DNA"/>
</dbReference>
<organism evidence="2 3">
    <name type="scientific">Petromyces alliaceus</name>
    <name type="common">Aspergillus alliaceus</name>
    <dbReference type="NCBI Taxonomy" id="209559"/>
    <lineage>
        <taxon>Eukaryota</taxon>
        <taxon>Fungi</taxon>
        <taxon>Dikarya</taxon>
        <taxon>Ascomycota</taxon>
        <taxon>Pezizomycotina</taxon>
        <taxon>Eurotiomycetes</taxon>
        <taxon>Eurotiomycetidae</taxon>
        <taxon>Eurotiales</taxon>
        <taxon>Aspergillaceae</taxon>
        <taxon>Aspergillus</taxon>
        <taxon>Aspergillus subgen. Circumdati</taxon>
    </lineage>
</organism>